<keyword evidence="10" id="KW-1185">Reference proteome</keyword>
<evidence type="ECO:0000256" key="2">
    <source>
        <dbReference type="ARBA" id="ARBA00022741"/>
    </source>
</evidence>
<dbReference type="GO" id="GO:0033063">
    <property type="term" value="C:Rad51B-Rad51C-Rad51D-XRCC2 complex"/>
    <property type="evidence" value="ECO:0007669"/>
    <property type="project" value="TreeGrafter"/>
</dbReference>
<keyword evidence="4" id="KW-0067">ATP-binding</keyword>
<accession>A0A177F5L1</accession>
<dbReference type="InterPro" id="IPR052093">
    <property type="entry name" value="HR_Repair_Mediator"/>
</dbReference>
<dbReference type="GO" id="GO:0140664">
    <property type="term" value="F:ATP-dependent DNA damage sensor activity"/>
    <property type="evidence" value="ECO:0007669"/>
    <property type="project" value="InterPro"/>
</dbReference>
<dbReference type="OrthoDB" id="5957327at2759"/>
<keyword evidence="5" id="KW-0234">DNA repair</keyword>
<feature type="domain" description="RecA family profile 1" evidence="8">
    <location>
        <begin position="35"/>
        <end position="247"/>
    </location>
</feature>
<dbReference type="GO" id="GO:0000400">
    <property type="term" value="F:four-way junction DNA binding"/>
    <property type="evidence" value="ECO:0007669"/>
    <property type="project" value="TreeGrafter"/>
</dbReference>
<evidence type="ECO:0000256" key="5">
    <source>
        <dbReference type="ARBA" id="ARBA00023204"/>
    </source>
</evidence>
<evidence type="ECO:0000256" key="1">
    <source>
        <dbReference type="ARBA" id="ARBA00004123"/>
    </source>
</evidence>
<proteinExistence type="predicted"/>
<keyword evidence="6" id="KW-0539">Nucleus</keyword>
<dbReference type="AlphaFoldDB" id="A0A177F5L1"/>
<gene>
    <name evidence="9" type="ORF">AYO21_06333</name>
</gene>
<dbReference type="InterPro" id="IPR003593">
    <property type="entry name" value="AAA+_ATPase"/>
</dbReference>
<evidence type="ECO:0000256" key="4">
    <source>
        <dbReference type="ARBA" id="ARBA00022840"/>
    </source>
</evidence>
<organism evidence="9 10">
    <name type="scientific">Fonsecaea monophora</name>
    <dbReference type="NCBI Taxonomy" id="254056"/>
    <lineage>
        <taxon>Eukaryota</taxon>
        <taxon>Fungi</taxon>
        <taxon>Dikarya</taxon>
        <taxon>Ascomycota</taxon>
        <taxon>Pezizomycotina</taxon>
        <taxon>Eurotiomycetes</taxon>
        <taxon>Chaetothyriomycetidae</taxon>
        <taxon>Chaetothyriales</taxon>
        <taxon>Herpotrichiellaceae</taxon>
        <taxon>Fonsecaea</taxon>
    </lineage>
</organism>
<dbReference type="EMBL" id="LVKK01000043">
    <property type="protein sequence ID" value="OAG39505.1"/>
    <property type="molecule type" value="Genomic_DNA"/>
</dbReference>
<dbReference type="GO" id="GO:0000707">
    <property type="term" value="P:meiotic DNA recombinase assembly"/>
    <property type="evidence" value="ECO:0007669"/>
    <property type="project" value="TreeGrafter"/>
</dbReference>
<dbReference type="Proteomes" id="UP000077002">
    <property type="component" value="Unassembled WGS sequence"/>
</dbReference>
<feature type="region of interest" description="Disordered" evidence="7">
    <location>
        <begin position="441"/>
        <end position="469"/>
    </location>
</feature>
<reference evidence="9 10" key="1">
    <citation type="submission" date="2016-03" db="EMBL/GenBank/DDBJ databases">
        <title>Draft genome sequence of the Fonsecaea monophora CBS 269.37.</title>
        <authorList>
            <person name="Bombassaro A."/>
            <person name="Vinicius W.A."/>
            <person name="De Hoog S."/>
            <person name="Sun J."/>
            <person name="Souza E.M."/>
            <person name="Raittz R.T."/>
            <person name="Costa F."/>
            <person name="Leao A.C."/>
            <person name="Tadra-Sfeir M.Z."/>
            <person name="Baura V."/>
            <person name="Balsanelli E."/>
            <person name="Pedrosa F.O."/>
            <person name="Moreno L.F."/>
            <person name="Steffens M.B."/>
            <person name="Xi L."/>
            <person name="Bocca A.L."/>
            <person name="Felipe M.S."/>
            <person name="Teixeira M."/>
            <person name="Telles Filho F.Q."/>
            <person name="Azevedo C.M."/>
            <person name="Gomes R."/>
            <person name="Vicente V.A."/>
        </authorList>
    </citation>
    <scope>NUCLEOTIDE SEQUENCE [LARGE SCALE GENOMIC DNA]</scope>
    <source>
        <strain evidence="9 10">CBS 269.37</strain>
    </source>
</reference>
<dbReference type="SUPFAM" id="SSF52540">
    <property type="entry name" value="P-loop containing nucleoside triphosphate hydrolases"/>
    <property type="match status" value="1"/>
</dbReference>
<dbReference type="GO" id="GO:0008821">
    <property type="term" value="F:crossover junction DNA endonuclease activity"/>
    <property type="evidence" value="ECO:0007669"/>
    <property type="project" value="TreeGrafter"/>
</dbReference>
<evidence type="ECO:0000256" key="7">
    <source>
        <dbReference type="SAM" id="MobiDB-lite"/>
    </source>
</evidence>
<evidence type="ECO:0000256" key="6">
    <source>
        <dbReference type="ARBA" id="ARBA00023242"/>
    </source>
</evidence>
<comment type="caution">
    <text evidence="9">The sequence shown here is derived from an EMBL/GenBank/DDBJ whole genome shotgun (WGS) entry which is preliminary data.</text>
</comment>
<dbReference type="GO" id="GO:0005657">
    <property type="term" value="C:replication fork"/>
    <property type="evidence" value="ECO:0007669"/>
    <property type="project" value="TreeGrafter"/>
</dbReference>
<dbReference type="RefSeq" id="XP_022511457.1">
    <property type="nucleotide sequence ID" value="XM_022656294.1"/>
</dbReference>
<name>A0A177F5L1_9EURO</name>
<dbReference type="PANTHER" id="PTHR46239">
    <property type="entry name" value="DNA REPAIR PROTEIN RAD51 HOMOLOG 3 RAD51C"/>
    <property type="match status" value="1"/>
</dbReference>
<evidence type="ECO:0000313" key="10">
    <source>
        <dbReference type="Proteomes" id="UP000077002"/>
    </source>
</evidence>
<dbReference type="InterPro" id="IPR020588">
    <property type="entry name" value="RecA_ATP-bd"/>
</dbReference>
<dbReference type="GO" id="GO:0007131">
    <property type="term" value="P:reciprocal meiotic recombination"/>
    <property type="evidence" value="ECO:0007669"/>
    <property type="project" value="TreeGrafter"/>
</dbReference>
<evidence type="ECO:0000313" key="9">
    <source>
        <dbReference type="EMBL" id="OAG39505.1"/>
    </source>
</evidence>
<keyword evidence="2" id="KW-0547">Nucleotide-binding</keyword>
<sequence>MQNPEADIHNFPASPSQHRLPTVSAIEALQNITSKCKGIPCSLPALDEILTNDRNGLSRATPGIQRGYVTEVYGPPGVGKTTFGLQAAVNAIQSRQEDSEVLWIDTGSPFIGGRLDDLMRTSTVPAETDPPSSPPVPSNADILLEENFTHLSAYTLPRLLTVFLHPPHSFPSAKTCLIIVDDLSNLLLGSFSRNPRNVKASAPAAVREKFEKQAVSKRFQIIENLGAAMSKMAALKNIAILVLTNTTTSLRRHNRATLKAALASQAWDSAVHTRIMLYRDFAEDGHGLDISGRQSMGLRYAEVQRMAWKDICTSPIPFAILSKGLLQFNAATLPSQGLVDSRLTDDVGVFDVAKEEERPLLPTELSQPSQSDMPAQGRKRKIIEIGDSEEEGEEIGTDAPSESDEPELPIMDSRPRTIIDEMILETHETALLRRNRYIRIRGSEDDIPVPSSDLAAEVDTTSPPDEYRP</sequence>
<protein>
    <recommendedName>
        <fullName evidence="8">RecA family profile 1 domain-containing protein</fullName>
    </recommendedName>
</protein>
<dbReference type="GO" id="GO:0005524">
    <property type="term" value="F:ATP binding"/>
    <property type="evidence" value="ECO:0007669"/>
    <property type="project" value="UniProtKB-KW"/>
</dbReference>
<keyword evidence="3" id="KW-0227">DNA damage</keyword>
<dbReference type="PROSITE" id="PS50162">
    <property type="entry name" value="RECA_2"/>
    <property type="match status" value="1"/>
</dbReference>
<feature type="compositionally biased region" description="Acidic residues" evidence="7">
    <location>
        <begin position="386"/>
        <end position="407"/>
    </location>
</feature>
<evidence type="ECO:0000259" key="8">
    <source>
        <dbReference type="PROSITE" id="PS50162"/>
    </source>
</evidence>
<dbReference type="GeneID" id="34601493"/>
<feature type="region of interest" description="Disordered" evidence="7">
    <location>
        <begin position="359"/>
        <end position="410"/>
    </location>
</feature>
<evidence type="ECO:0000256" key="3">
    <source>
        <dbReference type="ARBA" id="ARBA00022763"/>
    </source>
</evidence>
<dbReference type="Gene3D" id="3.40.50.300">
    <property type="entry name" value="P-loop containing nucleotide triphosphate hydrolases"/>
    <property type="match status" value="1"/>
</dbReference>
<comment type="subcellular location">
    <subcellularLocation>
        <location evidence="1">Nucleus</location>
    </subcellularLocation>
</comment>
<dbReference type="SMART" id="SM00382">
    <property type="entry name" value="AAA"/>
    <property type="match status" value="1"/>
</dbReference>
<dbReference type="PANTHER" id="PTHR46239:SF1">
    <property type="entry name" value="DNA REPAIR PROTEIN RAD51 HOMOLOG 3"/>
    <property type="match status" value="1"/>
</dbReference>
<dbReference type="GO" id="GO:0033065">
    <property type="term" value="C:Rad51C-XRCC3 complex"/>
    <property type="evidence" value="ECO:0007669"/>
    <property type="project" value="TreeGrafter"/>
</dbReference>
<dbReference type="InterPro" id="IPR027417">
    <property type="entry name" value="P-loop_NTPase"/>
</dbReference>
<feature type="compositionally biased region" description="Polar residues" evidence="7">
    <location>
        <begin position="364"/>
        <end position="373"/>
    </location>
</feature>